<dbReference type="Pfam" id="PF02371">
    <property type="entry name" value="Transposase_20"/>
    <property type="match status" value="1"/>
</dbReference>
<dbReference type="InterPro" id="IPR047650">
    <property type="entry name" value="Transpos_IS110"/>
</dbReference>
<accession>A0ABV7JS34</accession>
<feature type="domain" description="Transposase IS116/IS110/IS902 C-terminal" evidence="2">
    <location>
        <begin position="211"/>
        <end position="288"/>
    </location>
</feature>
<dbReference type="RefSeq" id="WP_123325438.1">
    <property type="nucleotide sequence ID" value="NZ_JBHRSX010000008.1"/>
</dbReference>
<evidence type="ECO:0000313" key="4">
    <source>
        <dbReference type="Proteomes" id="UP001595477"/>
    </source>
</evidence>
<dbReference type="EMBL" id="JBHRSX010000008">
    <property type="protein sequence ID" value="MFC3200761.1"/>
    <property type="molecule type" value="Genomic_DNA"/>
</dbReference>
<dbReference type="InterPro" id="IPR003346">
    <property type="entry name" value="Transposase_20"/>
</dbReference>
<dbReference type="Proteomes" id="UP001595477">
    <property type="component" value="Unassembled WGS sequence"/>
</dbReference>
<comment type="caution">
    <text evidence="3">The sequence shown here is derived from an EMBL/GenBank/DDBJ whole genome shotgun (WGS) entry which is preliminary data.</text>
</comment>
<protein>
    <submittedName>
        <fullName evidence="3">IS110 family transposase</fullName>
    </submittedName>
</protein>
<proteinExistence type="predicted"/>
<sequence length="342" mass="38114">MNITTVGLDIAKSVFHFYAVNRVGKLIKKKVLKRAQVISTFQQLEPCIVVMEACGSANYWARAIQNCGHEVKLIAPQYVVAYRRKNKNDFNDAEAIAEASQRHNMNFVPIKSQAQQDIQMLLRVRTRYIDCRTKLSNQIRGLLAEYGLETNVGKAALRRFLPEVLEDAGNGLSDECRSVFAELYLELIELDNKVTASDKKVATAIKPIEVCQRAQTVVGIGPITAASIYAAIGLGKNFQNGRHFAAWCGLVPRQHSTGGKANLSGITKRGNAYLRTLLVHGARTTLKYASKKDDKLSLWAEHLKVEKGYNKACVALANKLARIVWAVINSGKDYQRMYEQKA</sequence>
<name>A0ABV7JS34_9ALTE</name>
<dbReference type="PANTHER" id="PTHR33055">
    <property type="entry name" value="TRANSPOSASE FOR INSERTION SEQUENCE ELEMENT IS1111A"/>
    <property type="match status" value="1"/>
</dbReference>
<evidence type="ECO:0000259" key="2">
    <source>
        <dbReference type="Pfam" id="PF02371"/>
    </source>
</evidence>
<dbReference type="NCBIfam" id="NF033542">
    <property type="entry name" value="transpos_IS110"/>
    <property type="match status" value="1"/>
</dbReference>
<feature type="domain" description="Transposase IS110-like N-terminal" evidence="1">
    <location>
        <begin position="6"/>
        <end position="146"/>
    </location>
</feature>
<keyword evidence="4" id="KW-1185">Reference proteome</keyword>
<organism evidence="3 4">
    <name type="scientific">Alteromonas oceani</name>
    <dbReference type="NCBI Taxonomy" id="2071609"/>
    <lineage>
        <taxon>Bacteria</taxon>
        <taxon>Pseudomonadati</taxon>
        <taxon>Pseudomonadota</taxon>
        <taxon>Gammaproteobacteria</taxon>
        <taxon>Alteromonadales</taxon>
        <taxon>Alteromonadaceae</taxon>
        <taxon>Alteromonas/Salinimonas group</taxon>
        <taxon>Alteromonas</taxon>
    </lineage>
</organism>
<gene>
    <name evidence="3" type="ORF">ACFOEW_02870</name>
</gene>
<dbReference type="InterPro" id="IPR002525">
    <property type="entry name" value="Transp_IS110-like_N"/>
</dbReference>
<dbReference type="PANTHER" id="PTHR33055:SF3">
    <property type="entry name" value="PUTATIVE TRANSPOSASE FOR IS117-RELATED"/>
    <property type="match status" value="1"/>
</dbReference>
<evidence type="ECO:0000259" key="1">
    <source>
        <dbReference type="Pfam" id="PF01548"/>
    </source>
</evidence>
<evidence type="ECO:0000313" key="3">
    <source>
        <dbReference type="EMBL" id="MFC3200761.1"/>
    </source>
</evidence>
<reference evidence="4" key="1">
    <citation type="journal article" date="2019" name="Int. J. Syst. Evol. Microbiol.">
        <title>The Global Catalogue of Microorganisms (GCM) 10K type strain sequencing project: providing services to taxonomists for standard genome sequencing and annotation.</title>
        <authorList>
            <consortium name="The Broad Institute Genomics Platform"/>
            <consortium name="The Broad Institute Genome Sequencing Center for Infectious Disease"/>
            <person name="Wu L."/>
            <person name="Ma J."/>
        </authorList>
    </citation>
    <scope>NUCLEOTIDE SEQUENCE [LARGE SCALE GENOMIC DNA]</scope>
    <source>
        <strain evidence="4">KCTC 52449</strain>
    </source>
</reference>
<dbReference type="Pfam" id="PF01548">
    <property type="entry name" value="DEDD_Tnp_IS110"/>
    <property type="match status" value="1"/>
</dbReference>